<proteinExistence type="predicted"/>
<dbReference type="Proteomes" id="UP000249723">
    <property type="component" value="Unassembled WGS sequence"/>
</dbReference>
<sequence length="48" mass="5205">MGPRSVKSSTFKYVFLLGDKDAFAHPGSAIRRARSRLMGVGGNKKGHD</sequence>
<protein>
    <submittedName>
        <fullName evidence="1">BZ3500_MvSof-1268-A1-R1_Chr1-2g01356 protein</fullName>
    </submittedName>
</protein>
<accession>A0A2X0MIB6</accession>
<keyword evidence="2" id="KW-1185">Reference proteome</keyword>
<reference evidence="2" key="1">
    <citation type="submission" date="2016-10" db="EMBL/GenBank/DDBJ databases">
        <authorList>
            <person name="Jeantristanb JTB J.-T."/>
            <person name="Ricardo R."/>
        </authorList>
    </citation>
    <scope>NUCLEOTIDE SEQUENCE [LARGE SCALE GENOMIC DNA]</scope>
</reference>
<name>A0A2X0MIB6_9BASI</name>
<organism evidence="1 2">
    <name type="scientific">Microbotryum saponariae</name>
    <dbReference type="NCBI Taxonomy" id="289078"/>
    <lineage>
        <taxon>Eukaryota</taxon>
        <taxon>Fungi</taxon>
        <taxon>Dikarya</taxon>
        <taxon>Basidiomycota</taxon>
        <taxon>Pucciniomycotina</taxon>
        <taxon>Microbotryomycetes</taxon>
        <taxon>Microbotryales</taxon>
        <taxon>Microbotryaceae</taxon>
        <taxon>Microbotryum</taxon>
    </lineage>
</organism>
<gene>
    <name evidence="1" type="ORF">BZ3500_MVSOF-1268-A1-R1_CHR1-2G01356</name>
</gene>
<dbReference type="AlphaFoldDB" id="A0A2X0MIB6"/>
<dbReference type="EMBL" id="FMWP01000015">
    <property type="protein sequence ID" value="SCZ91355.1"/>
    <property type="molecule type" value="Genomic_DNA"/>
</dbReference>
<evidence type="ECO:0000313" key="2">
    <source>
        <dbReference type="Proteomes" id="UP000249723"/>
    </source>
</evidence>
<evidence type="ECO:0000313" key="1">
    <source>
        <dbReference type="EMBL" id="SCZ91355.1"/>
    </source>
</evidence>